<accession>A0ABX1Q5S7</accession>
<protein>
    <recommendedName>
        <fullName evidence="3">DUF4145 domain-containing protein</fullName>
    </recommendedName>
</protein>
<gene>
    <name evidence="1" type="ORF">GPA25_02965</name>
</gene>
<dbReference type="Proteomes" id="UP000648984">
    <property type="component" value="Unassembled WGS sequence"/>
</dbReference>
<dbReference type="EMBL" id="WTVQ01000003">
    <property type="protein sequence ID" value="NMG73714.1"/>
    <property type="molecule type" value="Genomic_DNA"/>
</dbReference>
<comment type="caution">
    <text evidence="1">The sequence shown here is derived from an EMBL/GenBank/DDBJ whole genome shotgun (WGS) entry which is preliminary data.</text>
</comment>
<reference evidence="1 2" key="1">
    <citation type="submission" date="2019-12" db="EMBL/GenBank/DDBJ databases">
        <title>Comparative genomics gives insights into the taxonomy of the Azoarcus-Aromatoleum group and reveals separate origins of nif in the plant-associated Azoarcus and non-plant-associated Aromatoleum sub-groups.</title>
        <authorList>
            <person name="Lafos M."/>
            <person name="Maluk M."/>
            <person name="Batista M."/>
            <person name="Junghare M."/>
            <person name="Carmona M."/>
            <person name="Faoro H."/>
            <person name="Cruz L.M."/>
            <person name="Battistoni F."/>
            <person name="De Souza E."/>
            <person name="Pedrosa F."/>
            <person name="Chen W.-M."/>
            <person name="Poole P.S."/>
            <person name="Dixon R.A."/>
            <person name="James E.K."/>
        </authorList>
    </citation>
    <scope>NUCLEOTIDE SEQUENCE [LARGE SCALE GENOMIC DNA]</scope>
    <source>
        <strain evidence="1 2">22Lin</strain>
    </source>
</reference>
<name>A0ABX1Q5S7_9RHOO</name>
<sequence>MDQPADQRRQRLIQALCKSDSLRRNARADRIEWLSLHTNRPSFIAGRAETLQLLQEAHDTFVDGHFAGTLMIAMAVIEHCVVEHLQLRRLTQGSPTFAQAVRLATETKLFPPDWLARATRLSHRRNPFAHLKDENHPHSLGARVQSEDRHPRAIMEEDAKDALELMSNIFIATLREWPLD</sequence>
<evidence type="ECO:0008006" key="3">
    <source>
        <dbReference type="Google" id="ProtNLM"/>
    </source>
</evidence>
<evidence type="ECO:0000313" key="1">
    <source>
        <dbReference type="EMBL" id="NMG73714.1"/>
    </source>
</evidence>
<keyword evidence="2" id="KW-1185">Reference proteome</keyword>
<proteinExistence type="predicted"/>
<organism evidence="1 2">
    <name type="scientific">Aromatoleum diolicum</name>
    <dbReference type="NCBI Taxonomy" id="75796"/>
    <lineage>
        <taxon>Bacteria</taxon>
        <taxon>Pseudomonadati</taxon>
        <taxon>Pseudomonadota</taxon>
        <taxon>Betaproteobacteria</taxon>
        <taxon>Rhodocyclales</taxon>
        <taxon>Rhodocyclaceae</taxon>
        <taxon>Aromatoleum</taxon>
    </lineage>
</organism>
<dbReference type="RefSeq" id="WP_169258858.1">
    <property type="nucleotide sequence ID" value="NZ_WTVQ01000003.1"/>
</dbReference>
<evidence type="ECO:0000313" key="2">
    <source>
        <dbReference type="Proteomes" id="UP000648984"/>
    </source>
</evidence>